<dbReference type="AlphaFoldDB" id="A0A917ZHZ8"/>
<keyword evidence="2" id="KW-1185">Reference proteome</keyword>
<dbReference type="Proteomes" id="UP000646523">
    <property type="component" value="Unassembled WGS sequence"/>
</dbReference>
<organism evidence="1 2">
    <name type="scientific">Nonomuraea cavernae</name>
    <dbReference type="NCBI Taxonomy" id="2045107"/>
    <lineage>
        <taxon>Bacteria</taxon>
        <taxon>Bacillati</taxon>
        <taxon>Actinomycetota</taxon>
        <taxon>Actinomycetes</taxon>
        <taxon>Streptosporangiales</taxon>
        <taxon>Streptosporangiaceae</taxon>
        <taxon>Nonomuraea</taxon>
    </lineage>
</organism>
<dbReference type="InterPro" id="IPR036410">
    <property type="entry name" value="HSP_DnaJ_Cys-rich_dom_sf"/>
</dbReference>
<gene>
    <name evidence="1" type="ORF">GCM10012289_77300</name>
</gene>
<protein>
    <submittedName>
        <fullName evidence="1">Uncharacterized protein</fullName>
    </submittedName>
</protein>
<name>A0A917ZHZ8_9ACTN</name>
<comment type="caution">
    <text evidence="1">The sequence shown here is derived from an EMBL/GenBank/DDBJ whole genome shotgun (WGS) entry which is preliminary data.</text>
</comment>
<evidence type="ECO:0000313" key="2">
    <source>
        <dbReference type="Proteomes" id="UP000646523"/>
    </source>
</evidence>
<proteinExistence type="predicted"/>
<dbReference type="EMBL" id="BMNH01000055">
    <property type="protein sequence ID" value="GGO83568.1"/>
    <property type="molecule type" value="Genomic_DNA"/>
</dbReference>
<reference evidence="1" key="2">
    <citation type="submission" date="2020-09" db="EMBL/GenBank/DDBJ databases">
        <authorList>
            <person name="Sun Q."/>
            <person name="Zhou Y."/>
        </authorList>
    </citation>
    <scope>NUCLEOTIDE SEQUENCE</scope>
    <source>
        <strain evidence="1">CGMCC 4.7368</strain>
    </source>
</reference>
<reference evidence="1" key="1">
    <citation type="journal article" date="2014" name="Int. J. Syst. Evol. Microbiol.">
        <title>Complete genome sequence of Corynebacterium casei LMG S-19264T (=DSM 44701T), isolated from a smear-ripened cheese.</title>
        <authorList>
            <consortium name="US DOE Joint Genome Institute (JGI-PGF)"/>
            <person name="Walter F."/>
            <person name="Albersmeier A."/>
            <person name="Kalinowski J."/>
            <person name="Ruckert C."/>
        </authorList>
    </citation>
    <scope>NUCLEOTIDE SEQUENCE</scope>
    <source>
        <strain evidence="1">CGMCC 4.7368</strain>
    </source>
</reference>
<dbReference type="SUPFAM" id="SSF57938">
    <property type="entry name" value="DnaJ/Hsp40 cysteine-rich domain"/>
    <property type="match status" value="1"/>
</dbReference>
<sequence>MDASNLVIRREPGVPVRRLLVTVLRILDEWAFRDLDARARARGWEVHRPAPLTRVYRSPRLGICPTCAGEGFTWQGICHTCLGSGRARP</sequence>
<accession>A0A917ZHZ8</accession>
<evidence type="ECO:0000313" key="1">
    <source>
        <dbReference type="EMBL" id="GGO83568.1"/>
    </source>
</evidence>